<feature type="non-terminal residue" evidence="1">
    <location>
        <position position="77"/>
    </location>
</feature>
<comment type="caution">
    <text evidence="1">The sequence shown here is derived from an EMBL/GenBank/DDBJ whole genome shotgun (WGS) entry which is preliminary data.</text>
</comment>
<proteinExistence type="predicted"/>
<dbReference type="Proteomes" id="UP000054815">
    <property type="component" value="Unassembled WGS sequence"/>
</dbReference>
<protein>
    <recommendedName>
        <fullName evidence="3">MULE transposase domain-containing protein</fullName>
    </recommendedName>
</protein>
<dbReference type="EMBL" id="JYDU01001074">
    <property type="protein sequence ID" value="KRX73571.1"/>
    <property type="molecule type" value="Genomic_DNA"/>
</dbReference>
<sequence>MKTWGMGGTFKVVPQWYQQLFTIHVFGAALISRTAALEVSLNPDTIICNFETALIIVIQGYFPNARVHGCYFHFCQA</sequence>
<name>A0A0V0WEI6_TRIPS</name>
<dbReference type="AlphaFoldDB" id="A0A0V0WEI6"/>
<evidence type="ECO:0000313" key="2">
    <source>
        <dbReference type="Proteomes" id="UP000054815"/>
    </source>
</evidence>
<evidence type="ECO:0000313" key="1">
    <source>
        <dbReference type="EMBL" id="KRX73571.1"/>
    </source>
</evidence>
<accession>A0A0V0WEI6</accession>
<reference evidence="1 2" key="1">
    <citation type="submission" date="2015-01" db="EMBL/GenBank/DDBJ databases">
        <title>Evolution of Trichinella species and genotypes.</title>
        <authorList>
            <person name="Korhonen P.K."/>
            <person name="Edoardo P."/>
            <person name="Giuseppe L.R."/>
            <person name="Gasser R.B."/>
        </authorList>
    </citation>
    <scope>NUCLEOTIDE SEQUENCE [LARGE SCALE GENOMIC DNA]</scope>
    <source>
        <strain evidence="1">ISS141</strain>
    </source>
</reference>
<organism evidence="1 2">
    <name type="scientific">Trichinella pseudospiralis</name>
    <name type="common">Parasitic roundworm</name>
    <dbReference type="NCBI Taxonomy" id="6337"/>
    <lineage>
        <taxon>Eukaryota</taxon>
        <taxon>Metazoa</taxon>
        <taxon>Ecdysozoa</taxon>
        <taxon>Nematoda</taxon>
        <taxon>Enoplea</taxon>
        <taxon>Dorylaimia</taxon>
        <taxon>Trichinellida</taxon>
        <taxon>Trichinellidae</taxon>
        <taxon>Trichinella</taxon>
    </lineage>
</organism>
<evidence type="ECO:0008006" key="3">
    <source>
        <dbReference type="Google" id="ProtNLM"/>
    </source>
</evidence>
<gene>
    <name evidence="1" type="ORF">T4E_9206</name>
</gene>